<feature type="compositionally biased region" description="Acidic residues" evidence="1">
    <location>
        <begin position="77"/>
        <end position="95"/>
    </location>
</feature>
<feature type="compositionally biased region" description="Basic and acidic residues" evidence="1">
    <location>
        <begin position="7"/>
        <end position="31"/>
    </location>
</feature>
<reference evidence="2" key="1">
    <citation type="submission" date="2022-08" db="EMBL/GenBank/DDBJ databases">
        <authorList>
            <consortium name="DOE Joint Genome Institute"/>
            <person name="Min B."/>
            <person name="Riley R."/>
            <person name="Sierra-Patev S."/>
            <person name="Naranjo-Ortiz M."/>
            <person name="Looney B."/>
            <person name="Konkel Z."/>
            <person name="Slot J.C."/>
            <person name="Sakamoto Y."/>
            <person name="Steenwyk J.L."/>
            <person name="Rokas A."/>
            <person name="Carro J."/>
            <person name="Camarero S."/>
            <person name="Ferreira P."/>
            <person name="Molpeceres G."/>
            <person name="Ruiz-Duenas F.J."/>
            <person name="Serrano A."/>
            <person name="Henrissat B."/>
            <person name="Drula E."/>
            <person name="Hughes K.W."/>
            <person name="Mata J.L."/>
            <person name="Ishikawa N.K."/>
            <person name="Vargas-Isla R."/>
            <person name="Ushijima S."/>
            <person name="Smith C.A."/>
            <person name="Ahrendt S."/>
            <person name="Andreopoulos W."/>
            <person name="He G."/>
            <person name="Labutti K."/>
            <person name="Lipzen A."/>
            <person name="Ng V."/>
            <person name="Sandor L."/>
            <person name="Barry K."/>
            <person name="Martinez A.T."/>
            <person name="Xiao Y."/>
            <person name="Gibbons J.G."/>
            <person name="Terashima K."/>
            <person name="Hibbett D.S."/>
            <person name="Grigoriev I.V."/>
        </authorList>
    </citation>
    <scope>NUCLEOTIDE SEQUENCE</scope>
    <source>
        <strain evidence="2">TFB7829</strain>
    </source>
</reference>
<name>A0AA38ULN0_9AGAR</name>
<sequence length="123" mass="13867">MRRGRRTGKEEERDRTSSKGEEGEGKERGGESRQVSWCTRPGVDRQTRQGKSTNRRGYHDHGWEEEEANENASNGDPEGDDPNPGDDGEDSEPDSDEYKDQQDEDDKESEKDPTPTPTTTITP</sequence>
<evidence type="ECO:0000313" key="2">
    <source>
        <dbReference type="EMBL" id="KAJ3978384.1"/>
    </source>
</evidence>
<evidence type="ECO:0000256" key="1">
    <source>
        <dbReference type="SAM" id="MobiDB-lite"/>
    </source>
</evidence>
<comment type="caution">
    <text evidence="2">The sequence shown here is derived from an EMBL/GenBank/DDBJ whole genome shotgun (WGS) entry which is preliminary data.</text>
</comment>
<evidence type="ECO:0000313" key="3">
    <source>
        <dbReference type="Proteomes" id="UP001163850"/>
    </source>
</evidence>
<protein>
    <submittedName>
        <fullName evidence="2">Uncharacterized protein</fullName>
    </submittedName>
</protein>
<organism evidence="2 3">
    <name type="scientific">Lentinula detonsa</name>
    <dbReference type="NCBI Taxonomy" id="2804962"/>
    <lineage>
        <taxon>Eukaryota</taxon>
        <taxon>Fungi</taxon>
        <taxon>Dikarya</taxon>
        <taxon>Basidiomycota</taxon>
        <taxon>Agaricomycotina</taxon>
        <taxon>Agaricomycetes</taxon>
        <taxon>Agaricomycetidae</taxon>
        <taxon>Agaricales</taxon>
        <taxon>Marasmiineae</taxon>
        <taxon>Omphalotaceae</taxon>
        <taxon>Lentinula</taxon>
    </lineage>
</organism>
<dbReference type="AlphaFoldDB" id="A0AA38ULN0"/>
<feature type="region of interest" description="Disordered" evidence="1">
    <location>
        <begin position="1"/>
        <end position="123"/>
    </location>
</feature>
<dbReference type="EMBL" id="MU803295">
    <property type="protein sequence ID" value="KAJ3978384.1"/>
    <property type="molecule type" value="Genomic_DNA"/>
</dbReference>
<proteinExistence type="predicted"/>
<gene>
    <name evidence="2" type="ORF">F5890DRAFT_1560443</name>
</gene>
<dbReference type="Proteomes" id="UP001163850">
    <property type="component" value="Unassembled WGS sequence"/>
</dbReference>
<accession>A0AA38ULN0</accession>